<sequence length="352" mass="36672">MGDSAEFEKLSALEGRLAAALDRVAEGVGRLRADAAGRDGATDALQARAEAAEADRAEAEAQAAEMTERVAALEARLSEAQEALNTAEAARDAPPDDRSDEDLAKAMAEAETARTEAERLSADLAALTQERDDLAARLDQAERAVTEADAARKDAAESLAAELSAATDATQTARAEAERLSGELAEATAAREALQAQIAALQDDAAPASAPPAETAAPDLAATIAKQEKVIETLQRRAKRLKNQRNAAWEDRDAAQDAADEAMQAGGGDPDGRIMSMRGEMRALQALCEQVSDEVGEVLASEEVDAEGINQALLGQIEMLKAARAADAAELARILADIEAGAPAPAPQTEES</sequence>
<dbReference type="HOGENOM" id="CLU_982720_0_0_5"/>
<evidence type="ECO:0000313" key="3">
    <source>
        <dbReference type="Proteomes" id="UP000019593"/>
    </source>
</evidence>
<feature type="compositionally biased region" description="Basic and acidic residues" evidence="1">
    <location>
        <begin position="89"/>
        <end position="104"/>
    </location>
</feature>
<dbReference type="eggNOG" id="ENOG50348VB">
    <property type="taxonomic scope" value="Bacteria"/>
</dbReference>
<dbReference type="KEGG" id="red:roselon_02487"/>
<dbReference type="Proteomes" id="UP000019593">
    <property type="component" value="Chromosome"/>
</dbReference>
<dbReference type="AlphaFoldDB" id="W8RUA0"/>
<organism evidence="2 3">
    <name type="scientific">Roseicyclus elongatus DSM 19469</name>
    <dbReference type="NCBI Taxonomy" id="1294273"/>
    <lineage>
        <taxon>Bacteria</taxon>
        <taxon>Pseudomonadati</taxon>
        <taxon>Pseudomonadota</taxon>
        <taxon>Alphaproteobacteria</taxon>
        <taxon>Rhodobacterales</taxon>
        <taxon>Roseobacteraceae</taxon>
        <taxon>Roseicyclus</taxon>
    </lineage>
</organism>
<dbReference type="Gene3D" id="1.10.287.1490">
    <property type="match status" value="1"/>
</dbReference>
<feature type="region of interest" description="Disordered" evidence="1">
    <location>
        <begin position="81"/>
        <end position="117"/>
    </location>
</feature>
<dbReference type="EMBL" id="CP004372">
    <property type="protein sequence ID" value="AHM04808.1"/>
    <property type="molecule type" value="Genomic_DNA"/>
</dbReference>
<evidence type="ECO:0008006" key="4">
    <source>
        <dbReference type="Google" id="ProtNLM"/>
    </source>
</evidence>
<feature type="region of interest" description="Disordered" evidence="1">
    <location>
        <begin position="240"/>
        <end position="275"/>
    </location>
</feature>
<reference evidence="2 3" key="1">
    <citation type="submission" date="2013-03" db="EMBL/GenBank/DDBJ databases">
        <authorList>
            <person name="Fiebig A."/>
            <person name="Goeker M."/>
            <person name="Klenk H.-P.P."/>
        </authorList>
    </citation>
    <scope>NUCLEOTIDE SEQUENCE [LARGE SCALE GENOMIC DNA]</scope>
    <source>
        <strain evidence="3">DSM 19469</strain>
    </source>
</reference>
<gene>
    <name evidence="2" type="ORF">roselon_02487</name>
</gene>
<keyword evidence="3" id="KW-1185">Reference proteome</keyword>
<accession>W8RUA0</accession>
<evidence type="ECO:0000256" key="1">
    <source>
        <dbReference type="SAM" id="MobiDB-lite"/>
    </source>
</evidence>
<protein>
    <recommendedName>
        <fullName evidence="4">TolA protein</fullName>
    </recommendedName>
</protein>
<proteinExistence type="predicted"/>
<name>W8RUA0_9RHOB</name>
<evidence type="ECO:0000313" key="2">
    <source>
        <dbReference type="EMBL" id="AHM04808.1"/>
    </source>
</evidence>
<dbReference type="RefSeq" id="WP_025312550.1">
    <property type="nucleotide sequence ID" value="NZ_CP004372.1"/>
</dbReference>